<dbReference type="Proteomes" id="UP000510869">
    <property type="component" value="Chromosome"/>
</dbReference>
<feature type="region of interest" description="Disordered" evidence="1">
    <location>
        <begin position="48"/>
        <end position="82"/>
    </location>
</feature>
<keyword evidence="2" id="KW-0812">Transmembrane</keyword>
<evidence type="ECO:0000313" key="4">
    <source>
        <dbReference type="Proteomes" id="UP000510869"/>
    </source>
</evidence>
<dbReference type="RefSeq" id="WP_180841758.1">
    <property type="nucleotide sequence ID" value="NZ_CP059154.1"/>
</dbReference>
<keyword evidence="2" id="KW-1133">Transmembrane helix</keyword>
<dbReference type="GeneID" id="56142124"/>
<protein>
    <submittedName>
        <fullName evidence="3">Uncharacterized protein</fullName>
    </submittedName>
</protein>
<dbReference type="KEGG" id="nay:HYG81_02925"/>
<name>A0A7D6H0D7_9EURY</name>
<accession>A0A7D6H0D7</accession>
<reference evidence="3 4" key="1">
    <citation type="submission" date="2020-07" db="EMBL/GenBank/DDBJ databases">
        <title>Natrinema (YPL30) sp. nov. and Haloterrigena xxxxxx (YPL8) sp. nov., isolated from a salt mine.</title>
        <authorList>
            <person name="Cui H."/>
        </authorList>
    </citation>
    <scope>NUCLEOTIDE SEQUENCE [LARGE SCALE GENOMIC DNA]</scope>
    <source>
        <strain evidence="3 4">YPL13</strain>
    </source>
</reference>
<organism evidence="3 4">
    <name type="scientific">Natrinema zhouii</name>
    <dbReference type="NCBI Taxonomy" id="1710539"/>
    <lineage>
        <taxon>Archaea</taxon>
        <taxon>Methanobacteriati</taxon>
        <taxon>Methanobacteriota</taxon>
        <taxon>Stenosarchaea group</taxon>
        <taxon>Halobacteria</taxon>
        <taxon>Halobacteriales</taxon>
        <taxon>Natrialbaceae</taxon>
        <taxon>Natrinema</taxon>
    </lineage>
</organism>
<keyword evidence="2" id="KW-0472">Membrane</keyword>
<keyword evidence="4" id="KW-1185">Reference proteome</keyword>
<sequence length="82" mass="8466">MMPLLEALVPAVLGGFDGPVVIGWVIIAAMVIAIGFVVFLALGPGTQPYQAEHAEPTPTDDSGVRDTNAEEHSNSSTESGSD</sequence>
<dbReference type="AlphaFoldDB" id="A0A7D6H0D7"/>
<feature type="transmembrane region" description="Helical" evidence="2">
    <location>
        <begin position="20"/>
        <end position="42"/>
    </location>
</feature>
<evidence type="ECO:0000256" key="2">
    <source>
        <dbReference type="SAM" id="Phobius"/>
    </source>
</evidence>
<gene>
    <name evidence="3" type="ORF">HYG81_02925</name>
</gene>
<proteinExistence type="predicted"/>
<dbReference type="EMBL" id="CP059154">
    <property type="protein sequence ID" value="QLK26585.1"/>
    <property type="molecule type" value="Genomic_DNA"/>
</dbReference>
<dbReference type="OrthoDB" id="175350at2157"/>
<feature type="compositionally biased region" description="Basic and acidic residues" evidence="1">
    <location>
        <begin position="62"/>
        <end position="73"/>
    </location>
</feature>
<evidence type="ECO:0000313" key="3">
    <source>
        <dbReference type="EMBL" id="QLK26585.1"/>
    </source>
</evidence>
<evidence type="ECO:0000256" key="1">
    <source>
        <dbReference type="SAM" id="MobiDB-lite"/>
    </source>
</evidence>